<gene>
    <name evidence="1" type="ORF">HMPREF0766_10560</name>
</gene>
<dbReference type="RefSeq" id="WP_002997729.1">
    <property type="nucleotide sequence ID" value="NZ_GL379771.1"/>
</dbReference>
<protein>
    <submittedName>
        <fullName evidence="1">Uncharacterized protein</fullName>
    </submittedName>
</protein>
<evidence type="ECO:0000313" key="2">
    <source>
        <dbReference type="Proteomes" id="UP000006258"/>
    </source>
</evidence>
<dbReference type="AlphaFoldDB" id="D7VHU1"/>
<dbReference type="EMBL" id="ACHA02000002">
    <property type="protein sequence ID" value="EFK59643.1"/>
    <property type="molecule type" value="Genomic_DNA"/>
</dbReference>
<organism evidence="1 2">
    <name type="scientific">Sphingobacterium spiritivorum ATCC 33861</name>
    <dbReference type="NCBI Taxonomy" id="525373"/>
    <lineage>
        <taxon>Bacteria</taxon>
        <taxon>Pseudomonadati</taxon>
        <taxon>Bacteroidota</taxon>
        <taxon>Sphingobacteriia</taxon>
        <taxon>Sphingobacteriales</taxon>
        <taxon>Sphingobacteriaceae</taxon>
        <taxon>Sphingobacterium</taxon>
    </lineage>
</organism>
<evidence type="ECO:0000313" key="1">
    <source>
        <dbReference type="EMBL" id="EFK59643.1"/>
    </source>
</evidence>
<accession>D7VHU1</accession>
<dbReference type="GeneID" id="95429197"/>
<dbReference type="HOGENOM" id="CLU_385382_0_0_10"/>
<name>D7VHU1_SPHSI</name>
<sequence length="717" mass="81970">MISQRGIVFLILIFLPKIHSYSQQFLVNDINKYQINSQQFISKGHDAINIELLSIPFGGESLPLSISYQNEPPKYGQLPGLLGHSWSFSFQYHLTRSERSFQYLPIESYYNSAHELYDDTNGQSYDFFRFSTPYGSGSFMYDPYNTNGPQSHFLSNFDSFAFSEITPEFSKITDNRGWQYIYGDTLVLDSQVPVEKLEKGMRLNASLLKQIIAPNHDTLTITYSRGKIRSPHKRIEISIHEPLDIAPQVNGSEYAITRIDTPGMGEKYIYYPSYAQLSNGNNIEFSYSFSDSCILLNSISFLGKQVDLTYYQDRYATLLNSVNLNGEIYTMSYLTEGSDGNGSFSFKNKNLFVDVYGDYIYRSCDPPLPSPCPDNILSLLPTGPFFTYVDKFSDSERISKPYFEVGNFTFAESFKTALQPTFYMLSSIQNPMGGKTEYKYEVSPVNDDNTFLNYGAGYRLSQRLSKDTNGDTVLIDKYSYGQARQFPFEVGSDPLLRQNSLMRAYIQEGAVLHQSYRYSTTQMWQLEPHHYSLARNFRISNVPVYANEEEEYMEDKGVFHEHVTIESSDPKGIIGKKVYSFNVPGTIKRSNSQFINYSYNVLGEMENRVSYATWLGMLTLGNEPRLRSEMSFTYQNNQFLPIAKKEYQYDSFVSIALNAFNWGNIYDRAGAFELSETQLISDCNIMDAYGIEGGGTVFQFMKNILRSVKSTSFGGQN</sequence>
<dbReference type="STRING" id="525373.HMPREF0766_10560"/>
<keyword evidence="2" id="KW-1185">Reference proteome</keyword>
<comment type="caution">
    <text evidence="1">The sequence shown here is derived from an EMBL/GenBank/DDBJ whole genome shotgun (WGS) entry which is preliminary data.</text>
</comment>
<proteinExistence type="predicted"/>
<dbReference type="Proteomes" id="UP000006258">
    <property type="component" value="Unassembled WGS sequence"/>
</dbReference>
<reference evidence="1" key="1">
    <citation type="submission" date="2010-07" db="EMBL/GenBank/DDBJ databases">
        <authorList>
            <person name="Muzny D."/>
            <person name="Qin X."/>
            <person name="Buhay C."/>
            <person name="Dugan-Rocha S."/>
            <person name="Ding Y."/>
            <person name="Chen G."/>
            <person name="Hawes A."/>
            <person name="Holder M."/>
            <person name="Jhangiani S."/>
            <person name="Johnson A."/>
            <person name="Khan Z."/>
            <person name="Li Z."/>
            <person name="Liu W."/>
            <person name="Liu X."/>
            <person name="Perez L."/>
            <person name="Shen H."/>
            <person name="Wang Q."/>
            <person name="Watt J."/>
            <person name="Xi L."/>
            <person name="Xin Y."/>
            <person name="Zhou J."/>
            <person name="Deng J."/>
            <person name="Jiang H."/>
            <person name="Liu Y."/>
            <person name="Qu J."/>
            <person name="Song X.-Z."/>
            <person name="Zhang L."/>
            <person name="Villasana D."/>
            <person name="Johnson A."/>
            <person name="Liu J."/>
            <person name="Liyanage D."/>
            <person name="Lorensuhewa L."/>
            <person name="Robinson T."/>
            <person name="Song A."/>
            <person name="Song B.-B."/>
            <person name="Dinh H."/>
            <person name="Thornton R."/>
            <person name="Coyle M."/>
            <person name="Francisco L."/>
            <person name="Jackson L."/>
            <person name="Javaid M."/>
            <person name="Korchina V."/>
            <person name="Kovar C."/>
            <person name="Mata R."/>
            <person name="Mathew T."/>
            <person name="Ngo R."/>
            <person name="Nguyen L."/>
            <person name="Nguyen N."/>
            <person name="Okwuonu G."/>
            <person name="Ongeri F."/>
            <person name="Pham C."/>
            <person name="Simmons D."/>
            <person name="Wilczek-Boney K."/>
            <person name="Hale W."/>
            <person name="Jakkamsetti A."/>
            <person name="Pham P."/>
            <person name="Ruth R."/>
            <person name="San Lucas F."/>
            <person name="Warren J."/>
            <person name="Zhang J."/>
            <person name="Zhao Z."/>
            <person name="Zhou C."/>
            <person name="Zhu D."/>
            <person name="Lee S."/>
            <person name="Bess C."/>
            <person name="Blankenburg K."/>
            <person name="Forbes L."/>
            <person name="Fu Q."/>
            <person name="Gubbala S."/>
            <person name="Hirani K."/>
            <person name="Jayaseelan J.C."/>
            <person name="Lara F."/>
            <person name="Munidasa M."/>
            <person name="Palculict T."/>
            <person name="Patil S."/>
            <person name="Pu L.-L."/>
            <person name="Saada N."/>
            <person name="Tang L."/>
            <person name="Weissenberger G."/>
            <person name="Zhu Y."/>
            <person name="Hemphill L."/>
            <person name="Shang Y."/>
            <person name="Youmans B."/>
            <person name="Ayvaz T."/>
            <person name="Ross M."/>
            <person name="Santibanez J."/>
            <person name="Aqrawi P."/>
            <person name="Gross S."/>
            <person name="Joshi V."/>
            <person name="Fowler G."/>
            <person name="Nazareth L."/>
            <person name="Reid J."/>
            <person name="Worley K."/>
            <person name="Petrosino J."/>
            <person name="Highlander S."/>
            <person name="Gibbs R."/>
        </authorList>
    </citation>
    <scope>NUCLEOTIDE SEQUENCE [LARGE SCALE GENOMIC DNA]</scope>
    <source>
        <strain evidence="1">ATCC 33861</strain>
    </source>
</reference>